<dbReference type="GO" id="GO:0042147">
    <property type="term" value="P:retrograde transport, endosome to Golgi"/>
    <property type="evidence" value="ECO:0007669"/>
    <property type="project" value="TreeGrafter"/>
</dbReference>
<evidence type="ECO:0000256" key="1">
    <source>
        <dbReference type="SAM" id="SignalP"/>
    </source>
</evidence>
<dbReference type="Pfam" id="PF01266">
    <property type="entry name" value="DAO"/>
    <property type="match status" value="1"/>
</dbReference>
<sequence>MLLMLIKIVYLFCFFKSCQSHKLGFPTLKGFGQQQQALPPPKDGLPKTDTVIVGAGVIGLATAFQLVLAHTETAGAKSTLPGGTIVVVERAAHICPAASGQATGGLGDFGFSTGVADLGILSYDLLQKVAFPGGPAEFGFSESTVYRIPPGNFTGTPKPADDWGPTPPVEQPLSALPDWVQPKKHWSVQRMSGPPHASHLDPARFCLFLFNECKKLGVQFVFNAKAISAEAAPGSTYFSSVQLEQQDHSLLNISCRSLVLAAGPWSPRVFSTLFPNATVHLPMNSTTSAGNHFRIRTPRWKPEDDRKGSVQVFLQNDAPDGQGLDITSFSGGELYVGGWGAIPEELPERAESIQAQPSEIESMKALTKQYLRIPEDDELEIFAVGRCYRPFANLRHPIITKVDWDLLGMEKGFRNVPRSSNQIQVGLDCNHSKGGLYLNTGHFGDGVALSMGSGKITSELLLGLVPSIDVSGLGLS</sequence>
<dbReference type="Proteomes" id="UP000292402">
    <property type="component" value="Unassembled WGS sequence"/>
</dbReference>
<dbReference type="PANTHER" id="PTHR13847:SF185">
    <property type="entry name" value="FAD DEPENDENT OXIDOREDUCTASE SUPERFAMILY (AFU_ORTHOLOGUE AFUA_3G02360)"/>
    <property type="match status" value="1"/>
</dbReference>
<dbReference type="AlphaFoldDB" id="A0A4Q4MN51"/>
<keyword evidence="1" id="KW-0732">Signal</keyword>
<proteinExistence type="predicted"/>
<feature type="chain" id="PRO_5020258402" description="FAD dependent oxidoreductase domain-containing protein" evidence="1">
    <location>
        <begin position="21"/>
        <end position="476"/>
    </location>
</feature>
<comment type="caution">
    <text evidence="3">The sequence shown here is derived from an EMBL/GenBank/DDBJ whole genome shotgun (WGS) entry which is preliminary data.</text>
</comment>
<evidence type="ECO:0000259" key="2">
    <source>
        <dbReference type="Pfam" id="PF01266"/>
    </source>
</evidence>
<dbReference type="PANTHER" id="PTHR13847">
    <property type="entry name" value="SARCOSINE DEHYDROGENASE-RELATED"/>
    <property type="match status" value="1"/>
</dbReference>
<dbReference type="SUPFAM" id="SSF51905">
    <property type="entry name" value="FAD/NAD(P)-binding domain"/>
    <property type="match status" value="1"/>
</dbReference>
<feature type="domain" description="FAD dependent oxidoreductase" evidence="2">
    <location>
        <begin position="49"/>
        <end position="460"/>
    </location>
</feature>
<protein>
    <recommendedName>
        <fullName evidence="2">FAD dependent oxidoreductase domain-containing protein</fullName>
    </recommendedName>
</protein>
<dbReference type="EMBL" id="PDXA01000008">
    <property type="protein sequence ID" value="RYN55645.1"/>
    <property type="molecule type" value="Genomic_DNA"/>
</dbReference>
<gene>
    <name evidence="3" type="ORF">AA0114_g3389</name>
</gene>
<dbReference type="Gene3D" id="3.30.9.10">
    <property type="entry name" value="D-Amino Acid Oxidase, subunit A, domain 2"/>
    <property type="match status" value="1"/>
</dbReference>
<dbReference type="GO" id="GO:0005770">
    <property type="term" value="C:late endosome"/>
    <property type="evidence" value="ECO:0007669"/>
    <property type="project" value="TreeGrafter"/>
</dbReference>
<dbReference type="GO" id="GO:0005829">
    <property type="term" value="C:cytosol"/>
    <property type="evidence" value="ECO:0007669"/>
    <property type="project" value="GOC"/>
</dbReference>
<name>A0A4Q4MN51_9PLEO</name>
<evidence type="ECO:0000313" key="3">
    <source>
        <dbReference type="EMBL" id="RYN55645.1"/>
    </source>
</evidence>
<dbReference type="InterPro" id="IPR036188">
    <property type="entry name" value="FAD/NAD-bd_sf"/>
</dbReference>
<feature type="signal peptide" evidence="1">
    <location>
        <begin position="1"/>
        <end position="20"/>
    </location>
</feature>
<organism evidence="3 4">
    <name type="scientific">Alternaria tenuissima</name>
    <dbReference type="NCBI Taxonomy" id="119927"/>
    <lineage>
        <taxon>Eukaryota</taxon>
        <taxon>Fungi</taxon>
        <taxon>Dikarya</taxon>
        <taxon>Ascomycota</taxon>
        <taxon>Pezizomycotina</taxon>
        <taxon>Dothideomycetes</taxon>
        <taxon>Pleosporomycetidae</taxon>
        <taxon>Pleosporales</taxon>
        <taxon>Pleosporineae</taxon>
        <taxon>Pleosporaceae</taxon>
        <taxon>Alternaria</taxon>
        <taxon>Alternaria sect. Alternaria</taxon>
        <taxon>Alternaria alternata complex</taxon>
    </lineage>
</organism>
<dbReference type="Gene3D" id="3.50.50.60">
    <property type="entry name" value="FAD/NAD(P)-binding domain"/>
    <property type="match status" value="2"/>
</dbReference>
<accession>A0A4Q4MN51</accession>
<reference evidence="4" key="1">
    <citation type="journal article" date="2019" name="bioRxiv">
        <title>Genomics, evolutionary history and diagnostics of the Alternaria alternata species group including apple and Asian pear pathotypes.</title>
        <authorList>
            <person name="Armitage A.D."/>
            <person name="Cockerton H.M."/>
            <person name="Sreenivasaprasad S."/>
            <person name="Woodhall J.W."/>
            <person name="Lane C.R."/>
            <person name="Harrison R.J."/>
            <person name="Clarkson J.P."/>
        </authorList>
    </citation>
    <scope>NUCLEOTIDE SEQUENCE [LARGE SCALE GENOMIC DNA]</scope>
    <source>
        <strain evidence="4">FERA 1082</strain>
    </source>
</reference>
<evidence type="ECO:0000313" key="4">
    <source>
        <dbReference type="Proteomes" id="UP000292402"/>
    </source>
</evidence>
<dbReference type="InterPro" id="IPR006076">
    <property type="entry name" value="FAD-dep_OxRdtase"/>
</dbReference>